<protein>
    <submittedName>
        <fullName evidence="6">DNA-binding transcriptional LysR family regulator</fullName>
    </submittedName>
</protein>
<dbReference type="PRINTS" id="PR00039">
    <property type="entry name" value="HTHLYSR"/>
</dbReference>
<evidence type="ECO:0000259" key="5">
    <source>
        <dbReference type="PROSITE" id="PS50931"/>
    </source>
</evidence>
<dbReference type="PANTHER" id="PTHR30346">
    <property type="entry name" value="TRANSCRIPTIONAL DUAL REGULATOR HCAR-RELATED"/>
    <property type="match status" value="1"/>
</dbReference>
<comment type="caution">
    <text evidence="6">The sequence shown here is derived from an EMBL/GenBank/DDBJ whole genome shotgun (WGS) entry which is preliminary data.</text>
</comment>
<dbReference type="AlphaFoldDB" id="A0A852RL64"/>
<dbReference type="CDD" id="cd05466">
    <property type="entry name" value="PBP2_LTTR_substrate"/>
    <property type="match status" value="1"/>
</dbReference>
<dbReference type="InterPro" id="IPR036390">
    <property type="entry name" value="WH_DNA-bd_sf"/>
</dbReference>
<evidence type="ECO:0000256" key="4">
    <source>
        <dbReference type="ARBA" id="ARBA00023163"/>
    </source>
</evidence>
<organism evidence="6 7">
    <name type="scientific">Nocardioides kongjuensis</name>
    <dbReference type="NCBI Taxonomy" id="349522"/>
    <lineage>
        <taxon>Bacteria</taxon>
        <taxon>Bacillati</taxon>
        <taxon>Actinomycetota</taxon>
        <taxon>Actinomycetes</taxon>
        <taxon>Propionibacteriales</taxon>
        <taxon>Nocardioidaceae</taxon>
        <taxon>Nocardioides</taxon>
    </lineage>
</organism>
<evidence type="ECO:0000256" key="3">
    <source>
        <dbReference type="ARBA" id="ARBA00023125"/>
    </source>
</evidence>
<keyword evidence="7" id="KW-1185">Reference proteome</keyword>
<feature type="domain" description="HTH lysR-type" evidence="5">
    <location>
        <begin position="1"/>
        <end position="61"/>
    </location>
</feature>
<dbReference type="SUPFAM" id="SSF53850">
    <property type="entry name" value="Periplasmic binding protein-like II"/>
    <property type="match status" value="1"/>
</dbReference>
<evidence type="ECO:0000313" key="6">
    <source>
        <dbReference type="EMBL" id="NYD31368.1"/>
    </source>
</evidence>
<dbReference type="Gene3D" id="1.10.10.10">
    <property type="entry name" value="Winged helix-like DNA-binding domain superfamily/Winged helix DNA-binding domain"/>
    <property type="match status" value="1"/>
</dbReference>
<dbReference type="Pfam" id="PF03466">
    <property type="entry name" value="LysR_substrate"/>
    <property type="match status" value="1"/>
</dbReference>
<reference evidence="6 7" key="1">
    <citation type="submission" date="2020-07" db="EMBL/GenBank/DDBJ databases">
        <title>Sequencing the genomes of 1000 actinobacteria strains.</title>
        <authorList>
            <person name="Klenk H.-P."/>
        </authorList>
    </citation>
    <scope>NUCLEOTIDE SEQUENCE [LARGE SCALE GENOMIC DNA]</scope>
    <source>
        <strain evidence="6 7">DSM 19082</strain>
    </source>
</reference>
<accession>A0A852RL64</accession>
<dbReference type="GO" id="GO:0003677">
    <property type="term" value="F:DNA binding"/>
    <property type="evidence" value="ECO:0007669"/>
    <property type="project" value="UniProtKB-KW"/>
</dbReference>
<gene>
    <name evidence="6" type="ORF">BJ958_002914</name>
</gene>
<dbReference type="SUPFAM" id="SSF46785">
    <property type="entry name" value="Winged helix' DNA-binding domain"/>
    <property type="match status" value="1"/>
</dbReference>
<dbReference type="EMBL" id="JACCBF010000001">
    <property type="protein sequence ID" value="NYD31368.1"/>
    <property type="molecule type" value="Genomic_DNA"/>
</dbReference>
<dbReference type="GO" id="GO:0032993">
    <property type="term" value="C:protein-DNA complex"/>
    <property type="evidence" value="ECO:0007669"/>
    <property type="project" value="TreeGrafter"/>
</dbReference>
<proteinExistence type="inferred from homology"/>
<comment type="similarity">
    <text evidence="1">Belongs to the LysR transcriptional regulatory family.</text>
</comment>
<dbReference type="Gene3D" id="3.40.190.10">
    <property type="entry name" value="Periplasmic binding protein-like II"/>
    <property type="match status" value="2"/>
</dbReference>
<keyword evidence="2" id="KW-0805">Transcription regulation</keyword>
<sequence length="296" mass="31277">MYELRHLRALDAIAAEGTFARAAQRLGYTQSTLSQQVAALERSVGGAVFDRPGGPRPVRLTPLGRVVLASAREVLGVVGEAEESVARFHAGDGRVDIGTFQTVTNVLLPPVVQRRRQAHPGCDIRLVEDEAAVPDLGELDVLFFDRPGPDDVASTLLLEDEHVLVAPPGAFPDGPVAADLLHGSSVVALPPICDQREVEDHLAARGIAPDVVFRTADNQAVTSMVRAGLGCAVMPVLSLGWPERPRGVVLHPLVPALPPRRIFALSRGTLSPLAAEVVGLATRIAQEVRDAGGCGV</sequence>
<evidence type="ECO:0000256" key="1">
    <source>
        <dbReference type="ARBA" id="ARBA00009437"/>
    </source>
</evidence>
<dbReference type="InterPro" id="IPR000847">
    <property type="entry name" value="LysR_HTH_N"/>
</dbReference>
<evidence type="ECO:0000256" key="2">
    <source>
        <dbReference type="ARBA" id="ARBA00023015"/>
    </source>
</evidence>
<dbReference type="GO" id="GO:0003700">
    <property type="term" value="F:DNA-binding transcription factor activity"/>
    <property type="evidence" value="ECO:0007669"/>
    <property type="project" value="InterPro"/>
</dbReference>
<evidence type="ECO:0000313" key="7">
    <source>
        <dbReference type="Proteomes" id="UP000582231"/>
    </source>
</evidence>
<dbReference type="Pfam" id="PF00126">
    <property type="entry name" value="HTH_1"/>
    <property type="match status" value="1"/>
</dbReference>
<dbReference type="RefSeq" id="WP_218865763.1">
    <property type="nucleotide sequence ID" value="NZ_BAABEF010000001.1"/>
</dbReference>
<dbReference type="PROSITE" id="PS50931">
    <property type="entry name" value="HTH_LYSR"/>
    <property type="match status" value="1"/>
</dbReference>
<keyword evidence="3 6" id="KW-0238">DNA-binding</keyword>
<keyword evidence="4" id="KW-0804">Transcription</keyword>
<dbReference type="Proteomes" id="UP000582231">
    <property type="component" value="Unassembled WGS sequence"/>
</dbReference>
<dbReference type="InterPro" id="IPR005119">
    <property type="entry name" value="LysR_subst-bd"/>
</dbReference>
<dbReference type="PANTHER" id="PTHR30346:SF29">
    <property type="entry name" value="LYSR SUBSTRATE-BINDING"/>
    <property type="match status" value="1"/>
</dbReference>
<dbReference type="InterPro" id="IPR036388">
    <property type="entry name" value="WH-like_DNA-bd_sf"/>
</dbReference>
<name>A0A852RL64_9ACTN</name>